<feature type="chain" id="PRO_5041426091" description="Peptidase inhibitor family I36" evidence="2">
    <location>
        <begin position="28"/>
        <end position="114"/>
    </location>
</feature>
<evidence type="ECO:0000256" key="1">
    <source>
        <dbReference type="SAM" id="MobiDB-lite"/>
    </source>
</evidence>
<accession>A0AA44U6A6</accession>
<dbReference type="AlphaFoldDB" id="A0AA44U6A6"/>
<name>A0AA44U6A6_CUTAC</name>
<evidence type="ECO:0000313" key="3">
    <source>
        <dbReference type="EMBL" id="PHJ28209.1"/>
    </source>
</evidence>
<keyword evidence="2" id="KW-0732">Signal</keyword>
<proteinExistence type="predicted"/>
<sequence length="114" mass="12430">MLRGNKWRVHGVVLTAALAIGSGVAAAAPAFATDNMDCNWLGFNCRAFWDHGYGSSNVWSNYKHLDNKHAASSFGNTPEGVRRKSDSGCKPASSWANSKLEGVTSKREVYYRSC</sequence>
<evidence type="ECO:0008006" key="5">
    <source>
        <dbReference type="Google" id="ProtNLM"/>
    </source>
</evidence>
<dbReference type="InterPro" id="IPR006540">
    <property type="entry name" value="Lactococcin_972"/>
</dbReference>
<comment type="caution">
    <text evidence="3">The sequence shown here is derived from an EMBL/GenBank/DDBJ whole genome shotgun (WGS) entry which is preliminary data.</text>
</comment>
<feature type="signal peptide" evidence="2">
    <location>
        <begin position="1"/>
        <end position="27"/>
    </location>
</feature>
<dbReference type="Proteomes" id="UP000223982">
    <property type="component" value="Unassembled WGS sequence"/>
</dbReference>
<organism evidence="3 4">
    <name type="scientific">Cutibacterium acnes</name>
    <name type="common">Propionibacterium acnes</name>
    <dbReference type="NCBI Taxonomy" id="1747"/>
    <lineage>
        <taxon>Bacteria</taxon>
        <taxon>Bacillati</taxon>
        <taxon>Actinomycetota</taxon>
        <taxon>Actinomycetes</taxon>
        <taxon>Propionibacteriales</taxon>
        <taxon>Propionibacteriaceae</taxon>
        <taxon>Cutibacterium</taxon>
    </lineage>
</organism>
<dbReference type="EMBL" id="LKVB01000002">
    <property type="protein sequence ID" value="PHJ28209.1"/>
    <property type="molecule type" value="Genomic_DNA"/>
</dbReference>
<dbReference type="Pfam" id="PF09683">
    <property type="entry name" value="Lactococcin_972"/>
    <property type="match status" value="1"/>
</dbReference>
<feature type="region of interest" description="Disordered" evidence="1">
    <location>
        <begin position="73"/>
        <end position="95"/>
    </location>
</feature>
<evidence type="ECO:0000313" key="4">
    <source>
        <dbReference type="Proteomes" id="UP000223982"/>
    </source>
</evidence>
<evidence type="ECO:0000256" key="2">
    <source>
        <dbReference type="SAM" id="SignalP"/>
    </source>
</evidence>
<reference evidence="3 4" key="1">
    <citation type="submission" date="2017-02" db="EMBL/GenBank/DDBJ databases">
        <title>Prevalence of linear plasmids in Propionibacterium acnes isolates obtained from cancerous prostatic tissue.</title>
        <authorList>
            <person name="Davidsson S."/>
            <person name="Bruggemann H."/>
        </authorList>
    </citation>
    <scope>NUCLEOTIDE SEQUENCE [LARGE SCALE GENOMIC DNA]</scope>
    <source>
        <strain evidence="3 4">09-9</strain>
    </source>
</reference>
<gene>
    <name evidence="3" type="ORF">APS60_01735</name>
</gene>
<protein>
    <recommendedName>
        <fullName evidence="5">Peptidase inhibitor family I36</fullName>
    </recommendedName>
</protein>
<dbReference type="Gene3D" id="2.60.40.2850">
    <property type="match status" value="1"/>
</dbReference>